<dbReference type="SUPFAM" id="SSF81631">
    <property type="entry name" value="PAP/OAS1 substrate-binding domain"/>
    <property type="match status" value="1"/>
</dbReference>
<dbReference type="FunCoup" id="A0A6J1WNC1">
    <property type="interactions" value="400"/>
</dbReference>
<dbReference type="Gene3D" id="1.10.1410.10">
    <property type="match status" value="1"/>
</dbReference>
<evidence type="ECO:0000256" key="1">
    <source>
        <dbReference type="ARBA" id="ARBA00001936"/>
    </source>
</evidence>
<keyword evidence="3" id="KW-0808">Transferase</keyword>
<evidence type="ECO:0000259" key="6">
    <source>
        <dbReference type="Pfam" id="PF03828"/>
    </source>
</evidence>
<name>A0A6J1WNC1_GALME</name>
<keyword evidence="4" id="KW-0479">Metal-binding</keyword>
<dbReference type="Pfam" id="PF03828">
    <property type="entry name" value="PAP_assoc"/>
    <property type="match status" value="1"/>
</dbReference>
<dbReference type="GeneID" id="113512972"/>
<feature type="domain" description="Poly(A) RNA polymerase mitochondrial-like central palm" evidence="7">
    <location>
        <begin position="20"/>
        <end position="152"/>
    </location>
</feature>
<dbReference type="PANTHER" id="PTHR12271">
    <property type="entry name" value="POLY A POLYMERASE CID PAP -RELATED"/>
    <property type="match status" value="1"/>
</dbReference>
<evidence type="ECO:0000313" key="9">
    <source>
        <dbReference type="RefSeq" id="XP_026752757.2"/>
    </source>
</evidence>
<evidence type="ECO:0000256" key="5">
    <source>
        <dbReference type="ARBA" id="ARBA00022842"/>
    </source>
</evidence>
<dbReference type="InterPro" id="IPR054708">
    <property type="entry name" value="MTPAP-like_central"/>
</dbReference>
<organism evidence="8 9">
    <name type="scientific">Galleria mellonella</name>
    <name type="common">Greater wax moth</name>
    <dbReference type="NCBI Taxonomy" id="7137"/>
    <lineage>
        <taxon>Eukaryota</taxon>
        <taxon>Metazoa</taxon>
        <taxon>Ecdysozoa</taxon>
        <taxon>Arthropoda</taxon>
        <taxon>Hexapoda</taxon>
        <taxon>Insecta</taxon>
        <taxon>Pterygota</taxon>
        <taxon>Neoptera</taxon>
        <taxon>Endopterygota</taxon>
        <taxon>Lepidoptera</taxon>
        <taxon>Glossata</taxon>
        <taxon>Ditrysia</taxon>
        <taxon>Pyraloidea</taxon>
        <taxon>Pyralidae</taxon>
        <taxon>Galleriinae</taxon>
        <taxon>Galleria</taxon>
    </lineage>
</organism>
<dbReference type="KEGG" id="gmw:113512972"/>
<dbReference type="GO" id="GO:0046872">
    <property type="term" value="F:metal ion binding"/>
    <property type="evidence" value="ECO:0007669"/>
    <property type="project" value="UniProtKB-KW"/>
</dbReference>
<dbReference type="CDD" id="cd05402">
    <property type="entry name" value="NT_PAP_TUTase"/>
    <property type="match status" value="1"/>
</dbReference>
<dbReference type="SUPFAM" id="SSF81301">
    <property type="entry name" value="Nucleotidyltransferase"/>
    <property type="match status" value="1"/>
</dbReference>
<dbReference type="Gene3D" id="3.30.460.10">
    <property type="entry name" value="Beta Polymerase, domain 2"/>
    <property type="match status" value="1"/>
</dbReference>
<dbReference type="InterPro" id="IPR002058">
    <property type="entry name" value="PAP_assoc"/>
</dbReference>
<comment type="cofactor">
    <cofactor evidence="2">
        <name>Mg(2+)</name>
        <dbReference type="ChEBI" id="CHEBI:18420"/>
    </cofactor>
</comment>
<dbReference type="GO" id="GO:1990817">
    <property type="term" value="F:poly(A) RNA polymerase activity"/>
    <property type="evidence" value="ECO:0007669"/>
    <property type="project" value="UniProtKB-ARBA"/>
</dbReference>
<gene>
    <name evidence="9" type="primary">LOC113512972</name>
</gene>
<dbReference type="GO" id="GO:0050265">
    <property type="term" value="F:RNA uridylyltransferase activity"/>
    <property type="evidence" value="ECO:0007669"/>
    <property type="project" value="TreeGrafter"/>
</dbReference>
<evidence type="ECO:0000259" key="7">
    <source>
        <dbReference type="Pfam" id="PF22600"/>
    </source>
</evidence>
<reference evidence="9" key="1">
    <citation type="submission" date="2025-08" db="UniProtKB">
        <authorList>
            <consortium name="RefSeq"/>
        </authorList>
    </citation>
    <scope>IDENTIFICATION</scope>
    <source>
        <tissue evidence="9">Whole larvae</tissue>
    </source>
</reference>
<dbReference type="PANTHER" id="PTHR12271:SF66">
    <property type="entry name" value="TERMINAL URIDYLYLTRANSFERASE TAILOR"/>
    <property type="match status" value="1"/>
</dbReference>
<feature type="domain" description="PAP-associated" evidence="6">
    <location>
        <begin position="237"/>
        <end position="311"/>
    </location>
</feature>
<evidence type="ECO:0000256" key="3">
    <source>
        <dbReference type="ARBA" id="ARBA00022679"/>
    </source>
</evidence>
<accession>A0A6J1WNC1</accession>
<dbReference type="InParanoid" id="A0A6J1WNC1"/>
<evidence type="ECO:0000313" key="8">
    <source>
        <dbReference type="Proteomes" id="UP001652740"/>
    </source>
</evidence>
<comment type="cofactor">
    <cofactor evidence="1">
        <name>Mn(2+)</name>
        <dbReference type="ChEBI" id="CHEBI:29035"/>
    </cofactor>
</comment>
<dbReference type="Proteomes" id="UP001652740">
    <property type="component" value="Unplaced"/>
</dbReference>
<dbReference type="GO" id="GO:0031123">
    <property type="term" value="P:RNA 3'-end processing"/>
    <property type="evidence" value="ECO:0007669"/>
    <property type="project" value="TreeGrafter"/>
</dbReference>
<dbReference type="AlphaFoldDB" id="A0A6J1WNC1"/>
<sequence length="405" mass="46682">MELEDDILDTSLLKLDGDFNAQVDYILRNVRLSRAEVENLRWLFSDLEQTLQRAWPGCLVMPFGSIVTGLGIKTSDADCYVSIPNHLQVPGDKYVMQAKYTLMKYSSNFRELFAITEAKVPIVKCYHVPTNCHCDVSFTSISGIRNSQLISLLLHTDTKTLPLAVLIKYWSKVHDLTGTNKLPNYTLTMMVIFYLQQLKVLPSVIQLQTNKETIMVDGWNTSFNWDLNFESTNNMSLYKLLGGFFEYYNNFDFKQNIVSPYLGTPLSVESFKEIRTVPKQFVLYKQNVINGVCKPFNVKATICIQDPFDHSRNTSGGVYRRMADSFLSQLKYAAVVYKECSENKFLEAILVKKLNISHPIGNNMNTVNMKRPSKIRKRNKKNKHVHNNIQSVYIEMNKLMKNNRR</sequence>
<evidence type="ECO:0000256" key="2">
    <source>
        <dbReference type="ARBA" id="ARBA00001946"/>
    </source>
</evidence>
<protein>
    <submittedName>
        <fullName evidence="9">Terminal uridylyltransferase Tailor-like</fullName>
    </submittedName>
</protein>
<evidence type="ECO:0000256" key="4">
    <source>
        <dbReference type="ARBA" id="ARBA00022723"/>
    </source>
</evidence>
<keyword evidence="5" id="KW-0460">Magnesium</keyword>
<proteinExistence type="predicted"/>
<keyword evidence="8" id="KW-1185">Reference proteome</keyword>
<dbReference type="InterPro" id="IPR043519">
    <property type="entry name" value="NT_sf"/>
</dbReference>
<dbReference type="RefSeq" id="XP_026752757.2">
    <property type="nucleotide sequence ID" value="XM_026896956.2"/>
</dbReference>
<dbReference type="Pfam" id="PF22600">
    <property type="entry name" value="MTPAP-like_central"/>
    <property type="match status" value="1"/>
</dbReference>